<evidence type="ECO:0000256" key="7">
    <source>
        <dbReference type="ARBA" id="ARBA00022670"/>
    </source>
</evidence>
<dbReference type="InterPro" id="IPR024601">
    <property type="entry name" value="Peptidase_M1_pepN_C"/>
</dbReference>
<dbReference type="Pfam" id="PF17900">
    <property type="entry name" value="Peptidase_M1_N"/>
    <property type="match status" value="1"/>
</dbReference>
<keyword evidence="6 18" id="KW-0031">Aminopeptidase</keyword>
<dbReference type="Pfam" id="PF01433">
    <property type="entry name" value="Peptidase_M1"/>
    <property type="match status" value="1"/>
</dbReference>
<evidence type="ECO:0000259" key="14">
    <source>
        <dbReference type="Pfam" id="PF01433"/>
    </source>
</evidence>
<organism evidence="18 19">
    <name type="scientific">Marisediminitalea aggregata</name>
    <dbReference type="NCBI Taxonomy" id="634436"/>
    <lineage>
        <taxon>Bacteria</taxon>
        <taxon>Pseudomonadati</taxon>
        <taxon>Pseudomonadota</taxon>
        <taxon>Gammaproteobacteria</taxon>
        <taxon>Alteromonadales</taxon>
        <taxon>Alteromonadaceae</taxon>
        <taxon>Marisediminitalea</taxon>
    </lineage>
</organism>
<dbReference type="PRINTS" id="PR00756">
    <property type="entry name" value="ALADIPTASE"/>
</dbReference>
<evidence type="ECO:0000259" key="17">
    <source>
        <dbReference type="Pfam" id="PF17900"/>
    </source>
</evidence>
<evidence type="ECO:0000256" key="10">
    <source>
        <dbReference type="ARBA" id="ARBA00022833"/>
    </source>
</evidence>
<dbReference type="NCBIfam" id="TIGR02414">
    <property type="entry name" value="pepN_proteo"/>
    <property type="match status" value="1"/>
</dbReference>
<evidence type="ECO:0000256" key="1">
    <source>
        <dbReference type="ARBA" id="ARBA00000098"/>
    </source>
</evidence>
<reference evidence="19" key="1">
    <citation type="submission" date="2016-11" db="EMBL/GenBank/DDBJ databases">
        <authorList>
            <person name="Varghese N."/>
            <person name="Submissions S."/>
        </authorList>
    </citation>
    <scope>NUCLEOTIDE SEQUENCE [LARGE SCALE GENOMIC DNA]</scope>
    <source>
        <strain evidence="19">CGMCC 1.8995</strain>
    </source>
</reference>
<proteinExistence type="inferred from homology"/>
<keyword evidence="8" id="KW-0479">Metal-binding</keyword>
<evidence type="ECO:0000256" key="9">
    <source>
        <dbReference type="ARBA" id="ARBA00022801"/>
    </source>
</evidence>
<gene>
    <name evidence="18" type="ORF">SAMN05216361_3554</name>
</gene>
<dbReference type="InterPro" id="IPR038438">
    <property type="entry name" value="PepN_Ig-like_sf"/>
</dbReference>
<keyword evidence="19" id="KW-1185">Reference proteome</keyword>
<dbReference type="InterPro" id="IPR042097">
    <property type="entry name" value="Aminopeptidase_N-like_N_sf"/>
</dbReference>
<dbReference type="Pfam" id="PF17432">
    <property type="entry name" value="DUF3458_C"/>
    <property type="match status" value="1"/>
</dbReference>
<evidence type="ECO:0000256" key="5">
    <source>
        <dbReference type="ARBA" id="ARBA00015611"/>
    </source>
</evidence>
<dbReference type="InterPro" id="IPR001930">
    <property type="entry name" value="Peptidase_M1"/>
</dbReference>
<evidence type="ECO:0000256" key="6">
    <source>
        <dbReference type="ARBA" id="ARBA00022438"/>
    </source>
</evidence>
<evidence type="ECO:0000256" key="2">
    <source>
        <dbReference type="ARBA" id="ARBA00001947"/>
    </source>
</evidence>
<dbReference type="InterPro" id="IPR045357">
    <property type="entry name" value="Aminopeptidase_N-like_N"/>
</dbReference>
<dbReference type="GO" id="GO:0006508">
    <property type="term" value="P:proteolysis"/>
    <property type="evidence" value="ECO:0007669"/>
    <property type="project" value="UniProtKB-UniRule"/>
</dbReference>
<feature type="domain" description="Peptidase M1 alanyl aminopeptidase C-terminal" evidence="16">
    <location>
        <begin position="545"/>
        <end position="859"/>
    </location>
</feature>
<dbReference type="Gene3D" id="2.60.40.1730">
    <property type="entry name" value="tricorn interacting facor f3 domain"/>
    <property type="match status" value="1"/>
</dbReference>
<evidence type="ECO:0000256" key="8">
    <source>
        <dbReference type="ARBA" id="ARBA00022723"/>
    </source>
</evidence>
<comment type="similarity">
    <text evidence="3">Belongs to the peptidase M1 family.</text>
</comment>
<evidence type="ECO:0000313" key="19">
    <source>
        <dbReference type="Proteomes" id="UP000184520"/>
    </source>
</evidence>
<dbReference type="Pfam" id="PF11940">
    <property type="entry name" value="DUF3458"/>
    <property type="match status" value="1"/>
</dbReference>
<keyword evidence="11" id="KW-0482">Metalloprotease</keyword>
<dbReference type="OrthoDB" id="100605at2"/>
<dbReference type="Gene3D" id="3.30.2010.30">
    <property type="match status" value="1"/>
</dbReference>
<dbReference type="InterPro" id="IPR027268">
    <property type="entry name" value="Peptidase_M4/M1_CTD_sf"/>
</dbReference>
<dbReference type="EC" id="3.4.11.2" evidence="4 13"/>
<dbReference type="EMBL" id="FQWD01000006">
    <property type="protein sequence ID" value="SHH03945.1"/>
    <property type="molecule type" value="Genomic_DNA"/>
</dbReference>
<comment type="catalytic activity">
    <reaction evidence="1">
        <text>Release of an N-terminal amino acid, Xaa-|-Yaa- from a peptide, amide or arylamide. Xaa is preferably Ala, but may be most amino acids including Pro (slow action). When a terminal hydrophobic residue is followed by a prolyl residue, the two may be released as an intact Xaa-Pro dipeptide.</text>
        <dbReference type="EC" id="3.4.11.2"/>
    </reaction>
</comment>
<evidence type="ECO:0000256" key="4">
    <source>
        <dbReference type="ARBA" id="ARBA00012564"/>
    </source>
</evidence>
<feature type="domain" description="Peptidase M1 alanyl aminopeptidase Ig-like fold" evidence="15">
    <location>
        <begin position="442"/>
        <end position="540"/>
    </location>
</feature>
<keyword evidence="9" id="KW-0378">Hydrolase</keyword>
<dbReference type="InterPro" id="IPR012779">
    <property type="entry name" value="Peptidase_M1_pepN"/>
</dbReference>
<comment type="cofactor">
    <cofactor evidence="2">
        <name>Zn(2+)</name>
        <dbReference type="ChEBI" id="CHEBI:29105"/>
    </cofactor>
</comment>
<evidence type="ECO:0000256" key="3">
    <source>
        <dbReference type="ARBA" id="ARBA00010136"/>
    </source>
</evidence>
<evidence type="ECO:0000313" key="18">
    <source>
        <dbReference type="EMBL" id="SHH03945.1"/>
    </source>
</evidence>
<name>A0A1M5PPZ7_9ALTE</name>
<evidence type="ECO:0000259" key="16">
    <source>
        <dbReference type="Pfam" id="PF17432"/>
    </source>
</evidence>
<dbReference type="PANTHER" id="PTHR46322:SF1">
    <property type="entry name" value="PUROMYCIN-SENSITIVE AMINOPEPTIDASE"/>
    <property type="match status" value="1"/>
</dbReference>
<evidence type="ECO:0000256" key="13">
    <source>
        <dbReference type="NCBIfam" id="TIGR02414"/>
    </source>
</evidence>
<protein>
    <recommendedName>
        <fullName evidence="5 13">Aminopeptidase N</fullName>
        <ecNumber evidence="4 13">3.4.11.2</ecNumber>
    </recommendedName>
</protein>
<feature type="domain" description="Aminopeptidase N-like N-terminal" evidence="17">
    <location>
        <begin position="25"/>
        <end position="184"/>
    </location>
</feature>
<dbReference type="GO" id="GO:0016285">
    <property type="term" value="F:alanyl aminopeptidase activity"/>
    <property type="evidence" value="ECO:0007669"/>
    <property type="project" value="UniProtKB-EC"/>
</dbReference>
<dbReference type="Proteomes" id="UP000184520">
    <property type="component" value="Unassembled WGS sequence"/>
</dbReference>
<dbReference type="SUPFAM" id="SSF55486">
    <property type="entry name" value="Metalloproteases ('zincins'), catalytic domain"/>
    <property type="match status" value="1"/>
</dbReference>
<comment type="function">
    <text evidence="12">Aminopeptidase N is involved in the degradation of intracellular peptides generated by protein breakdown during normal growth as well as in response to nutrient starvation.</text>
</comment>
<dbReference type="GO" id="GO:0008270">
    <property type="term" value="F:zinc ion binding"/>
    <property type="evidence" value="ECO:0007669"/>
    <property type="project" value="InterPro"/>
</dbReference>
<dbReference type="InterPro" id="IPR037144">
    <property type="entry name" value="Peptidase_M1_pepN_C_sf"/>
</dbReference>
<evidence type="ECO:0000256" key="11">
    <source>
        <dbReference type="ARBA" id="ARBA00023049"/>
    </source>
</evidence>
<keyword evidence="7" id="KW-0645">Protease</keyword>
<dbReference type="Gene3D" id="2.60.40.1840">
    <property type="match status" value="1"/>
</dbReference>
<accession>A0A1M5PPZ7</accession>
<dbReference type="InterPro" id="IPR035414">
    <property type="entry name" value="Peptidase_M1_pepN_Ig-like"/>
</dbReference>
<dbReference type="PANTHER" id="PTHR46322">
    <property type="entry name" value="PUROMYCIN-SENSITIVE AMINOPEPTIDASE"/>
    <property type="match status" value="1"/>
</dbReference>
<keyword evidence="10" id="KW-0862">Zinc</keyword>
<dbReference type="Gene3D" id="1.25.50.10">
    <property type="entry name" value="Peptidase M1, alanyl aminopeptidase, C-terminal domain"/>
    <property type="match status" value="1"/>
</dbReference>
<dbReference type="InterPro" id="IPR014782">
    <property type="entry name" value="Peptidase_M1_dom"/>
</dbReference>
<dbReference type="STRING" id="634436.SAMN05216361_3554"/>
<dbReference type="SUPFAM" id="SSF63737">
    <property type="entry name" value="Leukotriene A4 hydrolase N-terminal domain"/>
    <property type="match status" value="1"/>
</dbReference>
<dbReference type="GO" id="GO:0008237">
    <property type="term" value="F:metallopeptidase activity"/>
    <property type="evidence" value="ECO:0007669"/>
    <property type="project" value="UniProtKB-UniRule"/>
</dbReference>
<evidence type="ECO:0000259" key="15">
    <source>
        <dbReference type="Pfam" id="PF11940"/>
    </source>
</evidence>
<dbReference type="FunFam" id="2.60.40.1730:FF:000005">
    <property type="entry name" value="Aminopeptidase N"/>
    <property type="match status" value="1"/>
</dbReference>
<feature type="domain" description="Peptidase M1 membrane alanine aminopeptidase" evidence="14">
    <location>
        <begin position="223"/>
        <end position="434"/>
    </location>
</feature>
<sequence length="865" mass="97725">MTLLAKRRADYRAPAFTISDIDLNVTLHPTATRVVSSLRVSRQGEHTESLVLDGEHLTLVSILLDGKPFSDYAKTGTGLTLANVPDDFNLTIETVINPEANKALEGLYLSNGVYCTQCEAEGFRRITYYLDRPDVLARFTCTITGDKATLPTMLANGNPIARGENSDGTHWVTWEDPYPKPAYLFALVAGSFDQLSDTFITASGKSVALELYVDKGKRDRGVFALEALKRSMKWDEEVFGLEYDLDIYMIVAVDFFNMGAMENKGLNVFNSKFVLADQESATDEDFFNVESVIAHEYFHNWTGNRVTCRDWFQLSLKEGLTVFRDQQFSSDMSSPLSNRIKQVRVMREHQFAEDASAMSHPIRPDEVIEMNNFYTVTVYDKGAEVIRMMHTLLGAEGFRAGMDEYFRRHDGQAVTCDDFVSAMQSATDIDLTHFSLWYSQSGTPTVSVKRDVKPGCEVTVTLKQHTPPTADQATKQALYIPLQIEFINERGEHVLPDTPMYRDNLCILDKPAVTLTFTGKGRQITPVALGNFSAPAKLQSDLTPEEYLHAFRFADDAFSRWDAIQQLYNWAIEQYYTNQPENVGPTIWQGLVSAVDAEQQNPELLAECLVVPSFESLIQTRTDIDVHALYNAREAFVGDLSDKLAGILNTVYEQNQTGDYAYSVEQVSARRCKNTVLTLLARQQDSASLIREQFTQSDNMSDSLGALKAAQIQDLKLFSELMQQFEQRWHNDPLVLDKWFGLHATCPRDDILAQLTLLRQHPQFSQQNPNRVRAVVGSFAFYNTTGFHADDGSGYQFLTDYLIELDTTNPQVASRLVTPLTQWQHYNGERQALMKRQLSRLLDNKNLSKDLYEKVSKALSFGHND</sequence>
<dbReference type="FunFam" id="1.10.390.10:FF:000002">
    <property type="entry name" value="Aminopeptidase N"/>
    <property type="match status" value="1"/>
</dbReference>
<dbReference type="RefSeq" id="WP_073324525.1">
    <property type="nucleotide sequence ID" value="NZ_FQWD01000006.1"/>
</dbReference>
<evidence type="ECO:0000256" key="12">
    <source>
        <dbReference type="ARBA" id="ARBA00059739"/>
    </source>
</evidence>
<dbReference type="FunFam" id="3.30.2010.30:FF:000002">
    <property type="entry name" value="Putative aminopeptidase N"/>
    <property type="match status" value="1"/>
</dbReference>
<dbReference type="CDD" id="cd09600">
    <property type="entry name" value="M1_APN"/>
    <property type="match status" value="1"/>
</dbReference>
<dbReference type="Gene3D" id="1.10.390.10">
    <property type="entry name" value="Neutral Protease Domain 2"/>
    <property type="match status" value="1"/>
</dbReference>
<dbReference type="AlphaFoldDB" id="A0A1M5PPZ7"/>